<dbReference type="Gene3D" id="3.40.50.10140">
    <property type="entry name" value="Toll/interleukin-1 receptor homology (TIR) domain"/>
    <property type="match status" value="1"/>
</dbReference>
<evidence type="ECO:0000313" key="3">
    <source>
        <dbReference type="Proteomes" id="UP001171916"/>
    </source>
</evidence>
<feature type="domain" description="TIR" evidence="1">
    <location>
        <begin position="30"/>
        <end position="148"/>
    </location>
</feature>
<comment type="caution">
    <text evidence="2">The sequence shown here is derived from an EMBL/GenBank/DDBJ whole genome shotgun (WGS) entry which is preliminary data.</text>
</comment>
<evidence type="ECO:0000313" key="2">
    <source>
        <dbReference type="EMBL" id="MDN3205594.1"/>
    </source>
</evidence>
<sequence>MTDSHCILWLSVINMTDSTRYTTLIQKLMIFLAYHNQDLRIVIQIYSELLKSVKDEFWFAPEKIEFGQNWREQVKYGIESSDCLILFSNFNELEGRRSFNFTEEERMIRMSLIRRPEKRVALLNFKKRNIPYDRLRISKHFDFSNDIDDNQILNLQNSSGFESLVTYLNLPNRRLN</sequence>
<proteinExistence type="predicted"/>
<gene>
    <name evidence="2" type="ORF">QVH07_15640</name>
</gene>
<dbReference type="Proteomes" id="UP001171916">
    <property type="component" value="Unassembled WGS sequence"/>
</dbReference>
<protein>
    <submittedName>
        <fullName evidence="2">TIR domain-containing protein</fullName>
    </submittedName>
</protein>
<keyword evidence="3" id="KW-1185">Reference proteome</keyword>
<organism evidence="2 3">
    <name type="scientific">Algoriphagus sediminis</name>
    <dbReference type="NCBI Taxonomy" id="3057113"/>
    <lineage>
        <taxon>Bacteria</taxon>
        <taxon>Pseudomonadati</taxon>
        <taxon>Bacteroidota</taxon>
        <taxon>Cytophagia</taxon>
        <taxon>Cytophagales</taxon>
        <taxon>Cyclobacteriaceae</taxon>
        <taxon>Algoriphagus</taxon>
    </lineage>
</organism>
<name>A0ABT7YGE5_9BACT</name>
<dbReference type="InterPro" id="IPR035897">
    <property type="entry name" value="Toll_tir_struct_dom_sf"/>
</dbReference>
<dbReference type="Pfam" id="PF13676">
    <property type="entry name" value="TIR_2"/>
    <property type="match status" value="1"/>
</dbReference>
<evidence type="ECO:0000259" key="1">
    <source>
        <dbReference type="Pfam" id="PF13676"/>
    </source>
</evidence>
<dbReference type="InterPro" id="IPR000157">
    <property type="entry name" value="TIR_dom"/>
</dbReference>
<dbReference type="EMBL" id="JAUEPH010000007">
    <property type="protein sequence ID" value="MDN3205594.1"/>
    <property type="molecule type" value="Genomic_DNA"/>
</dbReference>
<reference evidence="2" key="1">
    <citation type="submission" date="2023-06" db="EMBL/GenBank/DDBJ databases">
        <title>Robiginitalea aurantiacus sp. nov. and Algoriphagus sediminis sp. nov., isolated from coastal sediment.</title>
        <authorList>
            <person name="Zhou Z.Y."/>
            <person name="An J."/>
            <person name="Jia Y.W."/>
            <person name="Du Z.J."/>
        </authorList>
    </citation>
    <scope>NUCLEOTIDE SEQUENCE</scope>
    <source>
        <strain evidence="2">C2-7</strain>
    </source>
</reference>
<dbReference type="RefSeq" id="WP_290002221.1">
    <property type="nucleotide sequence ID" value="NZ_JAUEPH010000007.1"/>
</dbReference>
<accession>A0ABT7YGE5</accession>
<dbReference type="SUPFAM" id="SSF52200">
    <property type="entry name" value="Toll/Interleukin receptor TIR domain"/>
    <property type="match status" value="1"/>
</dbReference>